<evidence type="ECO:0000313" key="2">
    <source>
        <dbReference type="EMBL" id="RLN22934.1"/>
    </source>
</evidence>
<dbReference type="AlphaFoldDB" id="A0A3L6SMD5"/>
<evidence type="ECO:0000256" key="1">
    <source>
        <dbReference type="SAM" id="MobiDB-lite"/>
    </source>
</evidence>
<feature type="compositionally biased region" description="Polar residues" evidence="1">
    <location>
        <begin position="1"/>
        <end position="17"/>
    </location>
</feature>
<sequence>MEASSLQQSTVSLTNNELELEDASTGGAEPPKRRGCLAAGCPRKDVAGRH</sequence>
<dbReference type="EMBL" id="PQIB02000004">
    <property type="protein sequence ID" value="RLN22934.1"/>
    <property type="molecule type" value="Genomic_DNA"/>
</dbReference>
<proteinExistence type="predicted"/>
<gene>
    <name evidence="2" type="ORF">C2845_PM07G22230</name>
</gene>
<comment type="caution">
    <text evidence="2">The sequence shown here is derived from an EMBL/GenBank/DDBJ whole genome shotgun (WGS) entry which is preliminary data.</text>
</comment>
<keyword evidence="3" id="KW-1185">Reference proteome</keyword>
<protein>
    <submittedName>
        <fullName evidence="2">Uncharacterized protein</fullName>
    </submittedName>
</protein>
<accession>A0A3L6SMD5</accession>
<reference evidence="3" key="1">
    <citation type="journal article" date="2019" name="Nat. Commun.">
        <title>The genome of broomcorn millet.</title>
        <authorList>
            <person name="Zou C."/>
            <person name="Miki D."/>
            <person name="Li D."/>
            <person name="Tang Q."/>
            <person name="Xiao L."/>
            <person name="Rajput S."/>
            <person name="Deng P."/>
            <person name="Jia W."/>
            <person name="Huang R."/>
            <person name="Zhang M."/>
            <person name="Sun Y."/>
            <person name="Hu J."/>
            <person name="Fu X."/>
            <person name="Schnable P.S."/>
            <person name="Li F."/>
            <person name="Zhang H."/>
            <person name="Feng B."/>
            <person name="Zhu X."/>
            <person name="Liu R."/>
            <person name="Schnable J.C."/>
            <person name="Zhu J.-K."/>
            <person name="Zhang H."/>
        </authorList>
    </citation>
    <scope>NUCLEOTIDE SEQUENCE [LARGE SCALE GENOMIC DNA]</scope>
</reference>
<evidence type="ECO:0000313" key="3">
    <source>
        <dbReference type="Proteomes" id="UP000275267"/>
    </source>
</evidence>
<dbReference type="Proteomes" id="UP000275267">
    <property type="component" value="Unassembled WGS sequence"/>
</dbReference>
<feature type="region of interest" description="Disordered" evidence="1">
    <location>
        <begin position="1"/>
        <end position="50"/>
    </location>
</feature>
<organism evidence="2 3">
    <name type="scientific">Panicum miliaceum</name>
    <name type="common">Proso millet</name>
    <name type="synonym">Broomcorn millet</name>
    <dbReference type="NCBI Taxonomy" id="4540"/>
    <lineage>
        <taxon>Eukaryota</taxon>
        <taxon>Viridiplantae</taxon>
        <taxon>Streptophyta</taxon>
        <taxon>Embryophyta</taxon>
        <taxon>Tracheophyta</taxon>
        <taxon>Spermatophyta</taxon>
        <taxon>Magnoliopsida</taxon>
        <taxon>Liliopsida</taxon>
        <taxon>Poales</taxon>
        <taxon>Poaceae</taxon>
        <taxon>PACMAD clade</taxon>
        <taxon>Panicoideae</taxon>
        <taxon>Panicodae</taxon>
        <taxon>Paniceae</taxon>
        <taxon>Panicinae</taxon>
        <taxon>Panicum</taxon>
        <taxon>Panicum sect. Panicum</taxon>
    </lineage>
</organism>
<name>A0A3L6SMD5_PANMI</name>